<dbReference type="InterPro" id="IPR011605">
    <property type="entry name" value="NusB_fam"/>
</dbReference>
<keyword evidence="9" id="KW-1185">Reference proteome</keyword>
<evidence type="ECO:0000256" key="5">
    <source>
        <dbReference type="ARBA" id="ARBA00023163"/>
    </source>
</evidence>
<dbReference type="InterPro" id="IPR035926">
    <property type="entry name" value="NusB-like_sf"/>
</dbReference>
<dbReference type="EMBL" id="CP002543">
    <property type="protein sequence ID" value="ADY73519.1"/>
    <property type="molecule type" value="Genomic_DNA"/>
</dbReference>
<evidence type="ECO:0000259" key="7">
    <source>
        <dbReference type="Pfam" id="PF01029"/>
    </source>
</evidence>
<dbReference type="eggNOG" id="COG0781">
    <property type="taxonomic scope" value="Bacteria"/>
</dbReference>
<accession>F0S3U7</accession>
<sequence>MTNRDKKKAREHAYLMMYQYDLGGLSPEEIAFNYWEDNKESEEIKQMATYLFKKTVENLKNIDIEISRHLKKGWLISRLMPMDRSILRVATYEISNESFSPIEAVINDAVDAAKFYGEDEKSPKFINAILDKVAKNKETS</sequence>
<dbReference type="HOGENOM" id="CLU_087843_3_3_0"/>
<keyword evidence="3 6" id="KW-0694">RNA-binding</keyword>
<dbReference type="FunCoup" id="F0S3U7">
    <property type="interactions" value="311"/>
</dbReference>
<comment type="similarity">
    <text evidence="1 6">Belongs to the NusB family.</text>
</comment>
<organism evidence="8 9">
    <name type="scientific">Desulfurobacterium thermolithotrophum (strain DSM 11699 / BSA)</name>
    <dbReference type="NCBI Taxonomy" id="868864"/>
    <lineage>
        <taxon>Bacteria</taxon>
        <taxon>Pseudomonadati</taxon>
        <taxon>Aquificota</taxon>
        <taxon>Aquificia</taxon>
        <taxon>Desulfurobacteriales</taxon>
        <taxon>Desulfurobacteriaceae</taxon>
        <taxon>Desulfurobacterium</taxon>
    </lineage>
</organism>
<keyword evidence="2 6" id="KW-0889">Transcription antitermination</keyword>
<reference evidence="8 9" key="1">
    <citation type="journal article" date="2011" name="Stand. Genomic Sci.">
        <title>Complete genome sequence of the thermophilic sulfur-reducer Desulfurobacterium thermolithotrophum type strain (BSA(T)) from a deep-sea hydrothermal vent.</title>
        <authorList>
            <person name="Goker M."/>
            <person name="Daligault H."/>
            <person name="Mwirichia R."/>
            <person name="Lapidus A."/>
            <person name="Lucas S."/>
            <person name="Deshpande S."/>
            <person name="Pagani I."/>
            <person name="Tapia R."/>
            <person name="Cheng J.F."/>
            <person name="Goodwin L."/>
            <person name="Pitluck S."/>
            <person name="Liolios K."/>
            <person name="Ivanova N."/>
            <person name="Mavromatis K."/>
            <person name="Mikhailova N."/>
            <person name="Pati A."/>
            <person name="Chen A."/>
            <person name="Palaniappan K."/>
            <person name="Han C."/>
            <person name="Land M."/>
            <person name="Hauser L."/>
            <person name="Pan C."/>
            <person name="Brambilla E.M."/>
            <person name="Rohde M."/>
            <person name="Spring S."/>
            <person name="Sikorski J."/>
            <person name="Wirth R."/>
            <person name="Detter J.C."/>
            <person name="Woyke T."/>
            <person name="Bristow J."/>
            <person name="Eisen J.A."/>
            <person name="Markowitz V."/>
            <person name="Hugenholtz P."/>
            <person name="Kyrpides N.C."/>
            <person name="Klenk H.P."/>
        </authorList>
    </citation>
    <scope>NUCLEOTIDE SEQUENCE [LARGE SCALE GENOMIC DNA]</scope>
    <source>
        <strain evidence="9">DSM 11699 / BSA</strain>
    </source>
</reference>
<dbReference type="InterPro" id="IPR006027">
    <property type="entry name" value="NusB_RsmB_TIM44"/>
</dbReference>
<dbReference type="GO" id="GO:0005829">
    <property type="term" value="C:cytosol"/>
    <property type="evidence" value="ECO:0007669"/>
    <property type="project" value="TreeGrafter"/>
</dbReference>
<dbReference type="SUPFAM" id="SSF48013">
    <property type="entry name" value="NusB-like"/>
    <property type="match status" value="1"/>
</dbReference>
<dbReference type="PANTHER" id="PTHR11078:SF3">
    <property type="entry name" value="ANTITERMINATION NUSB DOMAIN-CONTAINING PROTEIN"/>
    <property type="match status" value="1"/>
</dbReference>
<dbReference type="GO" id="GO:0006353">
    <property type="term" value="P:DNA-templated transcription termination"/>
    <property type="evidence" value="ECO:0007669"/>
    <property type="project" value="UniProtKB-UniRule"/>
</dbReference>
<gene>
    <name evidence="6" type="primary">nusB</name>
    <name evidence="8" type="ordered locus">Dester_0879</name>
</gene>
<reference evidence="9" key="2">
    <citation type="submission" date="2011-02" db="EMBL/GenBank/DDBJ databases">
        <title>The complete genome of Desulfurobacterium thermolithotrophum DSM 11699.</title>
        <authorList>
            <consortium name="US DOE Joint Genome Institute (JGI-PGF)"/>
            <person name="Lucas S."/>
            <person name="Copeland A."/>
            <person name="Lapidus A."/>
            <person name="Bruce D."/>
            <person name="Goodwin L."/>
            <person name="Pitluck S."/>
            <person name="Kyrpides N."/>
            <person name="Mavromatis K."/>
            <person name="Pagani I."/>
            <person name="Ivanova N."/>
            <person name="Mikhailova N."/>
            <person name="Daligault H."/>
            <person name="Detter J.C."/>
            <person name="Tapia R."/>
            <person name="Han C."/>
            <person name="Land M."/>
            <person name="Hauser L."/>
            <person name="Markowitz V."/>
            <person name="Cheng J.-F."/>
            <person name="Hugenholtz P."/>
            <person name="Woyke T."/>
            <person name="Wu D."/>
            <person name="Spring S."/>
            <person name="Brambilla E."/>
            <person name="Klenk H.-P."/>
            <person name="Eisen J.A."/>
        </authorList>
    </citation>
    <scope>NUCLEOTIDE SEQUENCE [LARGE SCALE GENOMIC DNA]</scope>
    <source>
        <strain evidence="9">DSM 11699 / BSA</strain>
    </source>
</reference>
<dbReference type="RefSeq" id="WP_013638472.1">
    <property type="nucleotide sequence ID" value="NC_015185.1"/>
</dbReference>
<evidence type="ECO:0000256" key="3">
    <source>
        <dbReference type="ARBA" id="ARBA00022884"/>
    </source>
</evidence>
<dbReference type="OrthoDB" id="9797817at2"/>
<dbReference type="GO" id="GO:0031564">
    <property type="term" value="P:transcription antitermination"/>
    <property type="evidence" value="ECO:0007669"/>
    <property type="project" value="UniProtKB-KW"/>
</dbReference>
<evidence type="ECO:0000313" key="9">
    <source>
        <dbReference type="Proteomes" id="UP000007102"/>
    </source>
</evidence>
<name>F0S3U7_DESTD</name>
<dbReference type="HAMAP" id="MF_00073">
    <property type="entry name" value="NusB"/>
    <property type="match status" value="1"/>
</dbReference>
<dbReference type="STRING" id="868864.Dester_0879"/>
<dbReference type="Gene3D" id="1.10.940.10">
    <property type="entry name" value="NusB-like"/>
    <property type="match status" value="1"/>
</dbReference>
<keyword evidence="4 6" id="KW-0805">Transcription regulation</keyword>
<evidence type="ECO:0000313" key="8">
    <source>
        <dbReference type="EMBL" id="ADY73519.1"/>
    </source>
</evidence>
<dbReference type="AlphaFoldDB" id="F0S3U7"/>
<dbReference type="Pfam" id="PF01029">
    <property type="entry name" value="NusB"/>
    <property type="match status" value="1"/>
</dbReference>
<proteinExistence type="inferred from homology"/>
<keyword evidence="5 6" id="KW-0804">Transcription</keyword>
<dbReference type="PANTHER" id="PTHR11078">
    <property type="entry name" value="N UTILIZATION SUBSTANCE PROTEIN B-RELATED"/>
    <property type="match status" value="1"/>
</dbReference>
<evidence type="ECO:0000256" key="1">
    <source>
        <dbReference type="ARBA" id="ARBA00005952"/>
    </source>
</evidence>
<comment type="function">
    <text evidence="6">Involved in transcription antitermination. Required for transcription of ribosomal RNA (rRNA) genes. Binds specifically to the boxA antiterminator sequence of the ribosomal RNA (rrn) operons.</text>
</comment>
<evidence type="ECO:0000256" key="6">
    <source>
        <dbReference type="HAMAP-Rule" id="MF_00073"/>
    </source>
</evidence>
<dbReference type="NCBIfam" id="TIGR01951">
    <property type="entry name" value="nusB"/>
    <property type="match status" value="1"/>
</dbReference>
<evidence type="ECO:0000256" key="4">
    <source>
        <dbReference type="ARBA" id="ARBA00023015"/>
    </source>
</evidence>
<feature type="domain" description="NusB/RsmB/TIM44" evidence="7">
    <location>
        <begin position="8"/>
        <end position="135"/>
    </location>
</feature>
<dbReference type="InParanoid" id="F0S3U7"/>
<dbReference type="GO" id="GO:0003723">
    <property type="term" value="F:RNA binding"/>
    <property type="evidence" value="ECO:0007669"/>
    <property type="project" value="UniProtKB-UniRule"/>
</dbReference>
<evidence type="ECO:0000256" key="2">
    <source>
        <dbReference type="ARBA" id="ARBA00022814"/>
    </source>
</evidence>
<protein>
    <recommendedName>
        <fullName evidence="6">Transcription antitermination protein NusB</fullName>
    </recommendedName>
    <alternativeName>
        <fullName evidence="6">Antitermination factor NusB</fullName>
    </alternativeName>
</protein>
<dbReference type="KEGG" id="dte:Dester_0879"/>
<dbReference type="Proteomes" id="UP000007102">
    <property type="component" value="Chromosome"/>
</dbReference>